<protein>
    <recommendedName>
        <fullName evidence="4">Zinc finger GRF-type domain-containing protein</fullName>
    </recommendedName>
</protein>
<evidence type="ECO:0000313" key="2">
    <source>
        <dbReference type="EnsemblPlants" id="Bra014053.1-P"/>
    </source>
</evidence>
<dbReference type="PANTHER" id="PTHR33248">
    <property type="entry name" value="ZINC ION-BINDING PROTEIN"/>
    <property type="match status" value="1"/>
</dbReference>
<dbReference type="STRING" id="51351.M4DC41"/>
<proteinExistence type="predicted"/>
<evidence type="ECO:0000313" key="3">
    <source>
        <dbReference type="Proteomes" id="UP000011750"/>
    </source>
</evidence>
<name>M4DC41_BRACM</name>
<keyword evidence="3" id="KW-1185">Reference proteome</keyword>
<reference evidence="2 3" key="2">
    <citation type="journal article" date="2018" name="Hortic Res">
        <title>Improved Brassica rapa reference genome by single-molecule sequencing and chromosome conformation capture technologies.</title>
        <authorList>
            <person name="Zhang L."/>
            <person name="Cai X."/>
            <person name="Wu J."/>
            <person name="Liu M."/>
            <person name="Grob S."/>
            <person name="Cheng F."/>
            <person name="Liang J."/>
            <person name="Cai C."/>
            <person name="Liu Z."/>
            <person name="Liu B."/>
            <person name="Wang F."/>
            <person name="Li S."/>
            <person name="Liu F."/>
            <person name="Li X."/>
            <person name="Cheng L."/>
            <person name="Yang W."/>
            <person name="Li M.H."/>
            <person name="Grossniklaus U."/>
            <person name="Zheng H."/>
            <person name="Wang X."/>
        </authorList>
    </citation>
    <scope>NUCLEOTIDE SEQUENCE [LARGE SCALE GENOMIC DNA]</scope>
    <source>
        <strain evidence="2 3">cv. Chiifu-401-42</strain>
    </source>
</reference>
<sequence>MGDNNESLALILRLTKIGQDYSYSQPSSSSDSLDITSLLQAEAEMYADEADSSDCNAEPVQYQLQPEADDGIPASYCGAEPVLGCSYTPKDPYRRYFTCHNVDDGNCHVWKWWDVAVMEEMRDFQTQLRQLKEEGDESEQKLLNLEKTVYELSKKKSRANLMDGGKEKRKQVFEGDREEEKVGEAEGRLIGVKAAEAGNKKKKSGREEELS</sequence>
<dbReference type="InParanoid" id="M4DC41"/>
<organism evidence="2 3">
    <name type="scientific">Brassica campestris</name>
    <name type="common">Field mustard</name>
    <dbReference type="NCBI Taxonomy" id="3711"/>
    <lineage>
        <taxon>Eukaryota</taxon>
        <taxon>Viridiplantae</taxon>
        <taxon>Streptophyta</taxon>
        <taxon>Embryophyta</taxon>
        <taxon>Tracheophyta</taxon>
        <taxon>Spermatophyta</taxon>
        <taxon>Magnoliopsida</taxon>
        <taxon>eudicotyledons</taxon>
        <taxon>Gunneridae</taxon>
        <taxon>Pentapetalae</taxon>
        <taxon>rosids</taxon>
        <taxon>malvids</taxon>
        <taxon>Brassicales</taxon>
        <taxon>Brassicaceae</taxon>
        <taxon>Brassiceae</taxon>
        <taxon>Brassica</taxon>
    </lineage>
</organism>
<dbReference type="OMA" id="WEMAVME"/>
<reference evidence="2" key="3">
    <citation type="submission" date="2023-03" db="UniProtKB">
        <authorList>
            <consortium name="EnsemblPlants"/>
        </authorList>
    </citation>
    <scope>IDENTIFICATION</scope>
    <source>
        <strain evidence="2">cv. Chiifu-401-42</strain>
    </source>
</reference>
<evidence type="ECO:0008006" key="4">
    <source>
        <dbReference type="Google" id="ProtNLM"/>
    </source>
</evidence>
<dbReference type="AlphaFoldDB" id="M4DC41"/>
<accession>M4DC41</accession>
<reference evidence="2 3" key="1">
    <citation type="journal article" date="2011" name="Nat. Genet.">
        <title>The genome of the mesopolyploid crop species Brassica rapa.</title>
        <authorList>
            <consortium name="Brassica rapa Genome Sequencing Project Consortium"/>
            <person name="Wang X."/>
            <person name="Wang H."/>
            <person name="Wang J."/>
            <person name="Sun R."/>
            <person name="Wu J."/>
            <person name="Liu S."/>
            <person name="Bai Y."/>
            <person name="Mun J.H."/>
            <person name="Bancroft I."/>
            <person name="Cheng F."/>
            <person name="Huang S."/>
            <person name="Li X."/>
            <person name="Hua W."/>
            <person name="Wang J."/>
            <person name="Wang X."/>
            <person name="Freeling M."/>
            <person name="Pires J.C."/>
            <person name="Paterson A.H."/>
            <person name="Chalhoub B."/>
            <person name="Wang B."/>
            <person name="Hayward A."/>
            <person name="Sharpe A.G."/>
            <person name="Park B.S."/>
            <person name="Weisshaar B."/>
            <person name="Liu B."/>
            <person name="Li B."/>
            <person name="Liu B."/>
            <person name="Tong C."/>
            <person name="Song C."/>
            <person name="Duran C."/>
            <person name="Peng C."/>
            <person name="Geng C."/>
            <person name="Koh C."/>
            <person name="Lin C."/>
            <person name="Edwards D."/>
            <person name="Mu D."/>
            <person name="Shen D."/>
            <person name="Soumpourou E."/>
            <person name="Li F."/>
            <person name="Fraser F."/>
            <person name="Conant G."/>
            <person name="Lassalle G."/>
            <person name="King G.J."/>
            <person name="Bonnema G."/>
            <person name="Tang H."/>
            <person name="Wang H."/>
            <person name="Belcram H."/>
            <person name="Zhou H."/>
            <person name="Hirakawa H."/>
            <person name="Abe H."/>
            <person name="Guo H."/>
            <person name="Wang H."/>
            <person name="Jin H."/>
            <person name="Parkin I.A."/>
            <person name="Batley J."/>
            <person name="Kim J.S."/>
            <person name="Just J."/>
            <person name="Li J."/>
            <person name="Xu J."/>
            <person name="Deng J."/>
            <person name="Kim J.A."/>
            <person name="Li J."/>
            <person name="Yu J."/>
            <person name="Meng J."/>
            <person name="Wang J."/>
            <person name="Min J."/>
            <person name="Poulain J."/>
            <person name="Wang J."/>
            <person name="Hatakeyama K."/>
            <person name="Wu K."/>
            <person name="Wang L."/>
            <person name="Fang L."/>
            <person name="Trick M."/>
            <person name="Links M.G."/>
            <person name="Zhao M."/>
            <person name="Jin M."/>
            <person name="Ramchiary N."/>
            <person name="Drou N."/>
            <person name="Berkman P.J."/>
            <person name="Cai Q."/>
            <person name="Huang Q."/>
            <person name="Li R."/>
            <person name="Tabata S."/>
            <person name="Cheng S."/>
            <person name="Zhang S."/>
            <person name="Zhang S."/>
            <person name="Huang S."/>
            <person name="Sato S."/>
            <person name="Sun S."/>
            <person name="Kwon S.J."/>
            <person name="Choi S.R."/>
            <person name="Lee T.H."/>
            <person name="Fan W."/>
            <person name="Zhao X."/>
            <person name="Tan X."/>
            <person name="Xu X."/>
            <person name="Wang Y."/>
            <person name="Qiu Y."/>
            <person name="Yin Y."/>
            <person name="Li Y."/>
            <person name="Du Y."/>
            <person name="Liao Y."/>
            <person name="Lim Y."/>
            <person name="Narusaka Y."/>
            <person name="Wang Y."/>
            <person name="Wang Z."/>
            <person name="Li Z."/>
            <person name="Wang Z."/>
            <person name="Xiong Z."/>
            <person name="Zhang Z."/>
        </authorList>
    </citation>
    <scope>NUCLEOTIDE SEQUENCE [LARGE SCALE GENOMIC DNA]</scope>
    <source>
        <strain evidence="2 3">cv. Chiifu-401-42</strain>
    </source>
</reference>
<dbReference type="HOGENOM" id="CLU_074681_0_0_1"/>
<feature type="coiled-coil region" evidence="1">
    <location>
        <begin position="121"/>
        <end position="148"/>
    </location>
</feature>
<dbReference type="Gramene" id="Bra014053.1">
    <property type="protein sequence ID" value="Bra014053.1-P"/>
    <property type="gene ID" value="Bra014053"/>
</dbReference>
<dbReference type="EnsemblPlants" id="Bra014053.1">
    <property type="protein sequence ID" value="Bra014053.1-P"/>
    <property type="gene ID" value="Bra014053"/>
</dbReference>
<dbReference type="Proteomes" id="UP000011750">
    <property type="component" value="Chromosome A08"/>
</dbReference>
<evidence type="ECO:0000256" key="1">
    <source>
        <dbReference type="SAM" id="Coils"/>
    </source>
</evidence>
<keyword evidence="1" id="KW-0175">Coiled coil</keyword>